<keyword evidence="3" id="KW-1185">Reference proteome</keyword>
<dbReference type="OrthoDB" id="2251053at2759"/>
<feature type="compositionally biased region" description="Low complexity" evidence="1">
    <location>
        <begin position="84"/>
        <end position="99"/>
    </location>
</feature>
<feature type="compositionally biased region" description="Low complexity" evidence="1">
    <location>
        <begin position="469"/>
        <end position="480"/>
    </location>
</feature>
<evidence type="ECO:0000313" key="2">
    <source>
        <dbReference type="EMBL" id="KAG2218355.1"/>
    </source>
</evidence>
<sequence length="487" mass="55061">MTDTSERFEDAMETEIIESSMNFGVNFDYKAIWIKDIQNCADNLEIQLDKAKPKWKDIDNLLNKKRQDDSSALVKSRSTLTPVASSSFSPPSSSSSACSTLKTNLSTDDRDRVLELYDTLIKDEDNCWVLKATKRQAILKNMKPQSVEAKMRKFVATLTYVHPSMSFVLDTNDLNWVDYFSKEELEELKSSGQPVLRHIDDELKAKFEEIEKLNSALDAYNFGRLIDHHPIEQPLLAWLSQTLMQTAKFFIPGTRTPVQNMLESDKLYYLWSFLNTIYHNSNIEALGKEKTSISNANSLNAKRKLSATEEIVREKIGRRLDTIYIGSGVELGGLEAGPTRNNTKEFEDSMMKLPLVFKDMLSEIASRRPSLLYKAHVLGYNINGNSVRLIDADVPGGHIVRIRRTDELKYPSNNDDYILKIISLLEIASYGKTIIDDTYSLCCKTRVPPSFSSNSSILPPSFVPDNANRTQSSNSSGSGNKSRKKTK</sequence>
<dbReference type="AlphaFoldDB" id="A0A8H7RXC6"/>
<feature type="region of interest" description="Disordered" evidence="1">
    <location>
        <begin position="450"/>
        <end position="487"/>
    </location>
</feature>
<gene>
    <name evidence="2" type="ORF">INT45_012974</name>
</gene>
<name>A0A8H7RXC6_9FUNG</name>
<organism evidence="2 3">
    <name type="scientific">Circinella minor</name>
    <dbReference type="NCBI Taxonomy" id="1195481"/>
    <lineage>
        <taxon>Eukaryota</taxon>
        <taxon>Fungi</taxon>
        <taxon>Fungi incertae sedis</taxon>
        <taxon>Mucoromycota</taxon>
        <taxon>Mucoromycotina</taxon>
        <taxon>Mucoromycetes</taxon>
        <taxon>Mucorales</taxon>
        <taxon>Lichtheimiaceae</taxon>
        <taxon>Circinella</taxon>
    </lineage>
</organism>
<comment type="caution">
    <text evidence="2">The sequence shown here is derived from an EMBL/GenBank/DDBJ whole genome shotgun (WGS) entry which is preliminary data.</text>
</comment>
<dbReference type="EMBL" id="JAEPRB010000235">
    <property type="protein sequence ID" value="KAG2218355.1"/>
    <property type="molecule type" value="Genomic_DNA"/>
</dbReference>
<proteinExistence type="predicted"/>
<accession>A0A8H7RXC6</accession>
<reference evidence="2 3" key="1">
    <citation type="submission" date="2020-12" db="EMBL/GenBank/DDBJ databases">
        <title>Metabolic potential, ecology and presence of endohyphal bacteria is reflected in genomic diversity of Mucoromycotina.</title>
        <authorList>
            <person name="Muszewska A."/>
            <person name="Okrasinska A."/>
            <person name="Steczkiewicz K."/>
            <person name="Drgas O."/>
            <person name="Orlowska M."/>
            <person name="Perlinska-Lenart U."/>
            <person name="Aleksandrzak-Piekarczyk T."/>
            <person name="Szatraj K."/>
            <person name="Zielenkiewicz U."/>
            <person name="Pilsyk S."/>
            <person name="Malc E."/>
            <person name="Mieczkowski P."/>
            <person name="Kruszewska J.S."/>
            <person name="Biernat P."/>
            <person name="Pawlowska J."/>
        </authorList>
    </citation>
    <scope>NUCLEOTIDE SEQUENCE [LARGE SCALE GENOMIC DNA]</scope>
    <source>
        <strain evidence="2 3">CBS 142.35</strain>
    </source>
</reference>
<feature type="compositionally biased region" description="Low complexity" evidence="1">
    <location>
        <begin position="450"/>
        <end position="460"/>
    </location>
</feature>
<evidence type="ECO:0000256" key="1">
    <source>
        <dbReference type="SAM" id="MobiDB-lite"/>
    </source>
</evidence>
<dbReference type="Proteomes" id="UP000646827">
    <property type="component" value="Unassembled WGS sequence"/>
</dbReference>
<protein>
    <submittedName>
        <fullName evidence="2">Uncharacterized protein</fullName>
    </submittedName>
</protein>
<feature type="region of interest" description="Disordered" evidence="1">
    <location>
        <begin position="82"/>
        <end position="102"/>
    </location>
</feature>
<evidence type="ECO:0000313" key="3">
    <source>
        <dbReference type="Proteomes" id="UP000646827"/>
    </source>
</evidence>